<reference evidence="1" key="1">
    <citation type="submission" date="2016-01" db="EMBL/GenBank/DDBJ databases">
        <title>Mitochondrial genome DNA sequence of Heterosigma akashiwo strain H93616.</title>
        <authorList>
            <person name="Ogura Y."/>
            <person name="Hayashi T."/>
            <person name="Ueki S."/>
        </authorList>
    </citation>
    <scope>NUCLEOTIDE SEQUENCE</scope>
    <source>
        <strain evidence="1">H93616</strain>
    </source>
</reference>
<reference evidence="2" key="2">
    <citation type="submission" date="2018-05" db="EMBL/GenBank/DDBJ databases">
        <title>Mitochondrial DNA sequences of Heterosigma akashiwo strains.</title>
        <authorList>
            <person name="Ueki S."/>
        </authorList>
    </citation>
    <scope>NUCLEOTIDE SEQUENCE</scope>
    <source>
        <strain evidence="2">HaGS95</strain>
    </source>
</reference>
<keyword evidence="1" id="KW-0496">Mitochondrion</keyword>
<protein>
    <recommendedName>
        <fullName evidence="3">Ribosomal protein L10</fullName>
    </recommendedName>
</protein>
<gene>
    <name evidence="2" type="primary">orf171</name>
</gene>
<evidence type="ECO:0000313" key="2">
    <source>
        <dbReference type="EMBL" id="BBE28041.1"/>
    </source>
</evidence>
<name>A0A1D8GXI7_HETAK</name>
<evidence type="ECO:0000313" key="1">
    <source>
        <dbReference type="EMBL" id="AOT84797.1"/>
    </source>
</evidence>
<proteinExistence type="predicted"/>
<accession>A0A1D8GXI7</accession>
<evidence type="ECO:0008006" key="3">
    <source>
        <dbReference type="Google" id="ProtNLM"/>
    </source>
</evidence>
<dbReference type="EMBL" id="KU561547">
    <property type="protein sequence ID" value="AOT84797.1"/>
    <property type="molecule type" value="Genomic_DNA"/>
</dbReference>
<geneLocation type="mitochondrion" evidence="1"/>
<sequence length="170" mass="19800">MKQTFIKNELKQRQLQKIFQSPLIILSQLNCTDAQTEIKILQELKPYKVESCKVYATFLKKFFKESNELTHIHPLSNNLITIFYLKFPKSLEDTLTFINYLKNNKKVLILGASLFSNQISLSTLEFIPKLMNPVLNKRKLEKSLLMVRSLHKISTFSTFLKQTKAVKTGE</sequence>
<organism evidence="1">
    <name type="scientific">Heterosigma akashiwo</name>
    <name type="common">Chromophytic alga</name>
    <name type="synonym">Heterosigma carterae</name>
    <dbReference type="NCBI Taxonomy" id="2829"/>
    <lineage>
        <taxon>Eukaryota</taxon>
        <taxon>Sar</taxon>
        <taxon>Stramenopiles</taxon>
        <taxon>Ochrophyta</taxon>
        <taxon>Raphidophyceae</taxon>
        <taxon>Chattonellales</taxon>
        <taxon>Chattonellaceae</taxon>
        <taxon>Heterosigma</taxon>
    </lineage>
</organism>
<dbReference type="EMBL" id="LC384961">
    <property type="protein sequence ID" value="BBE28041.1"/>
    <property type="molecule type" value="Genomic_DNA"/>
</dbReference>
<dbReference type="AlphaFoldDB" id="A0A1D8GXI7"/>